<dbReference type="Pfam" id="PF05699">
    <property type="entry name" value="Dimer_Tnp_hAT"/>
    <property type="match status" value="1"/>
</dbReference>
<dbReference type="RefSeq" id="XP_025420065.1">
    <property type="nucleotide sequence ID" value="XM_025564280.1"/>
</dbReference>
<evidence type="ECO:0000313" key="4">
    <source>
        <dbReference type="RefSeq" id="XP_025420065.1"/>
    </source>
</evidence>
<dbReference type="Pfam" id="PF14291">
    <property type="entry name" value="DUF4371"/>
    <property type="match status" value="1"/>
</dbReference>
<dbReference type="Pfam" id="PF04434">
    <property type="entry name" value="SWIM"/>
    <property type="match status" value="1"/>
</dbReference>
<dbReference type="InterPro" id="IPR007527">
    <property type="entry name" value="Znf_SWIM"/>
</dbReference>
<dbReference type="PANTHER" id="PTHR45749:SF23">
    <property type="entry name" value="ZINC FINGER MYM-TYPE PROTEIN 1-LIKE"/>
    <property type="match status" value="1"/>
</dbReference>
<dbReference type="PANTHER" id="PTHR45749">
    <property type="match status" value="1"/>
</dbReference>
<dbReference type="PROSITE" id="PS50966">
    <property type="entry name" value="ZF_SWIM"/>
    <property type="match status" value="1"/>
</dbReference>
<evidence type="ECO:0000259" key="2">
    <source>
        <dbReference type="PROSITE" id="PS50966"/>
    </source>
</evidence>
<accession>A0A8B8GBA8</accession>
<dbReference type="InterPro" id="IPR012337">
    <property type="entry name" value="RNaseH-like_sf"/>
</dbReference>
<dbReference type="SMART" id="SM00597">
    <property type="entry name" value="ZnF_TTF"/>
    <property type="match status" value="1"/>
</dbReference>
<dbReference type="GO" id="GO:0008270">
    <property type="term" value="F:zinc ion binding"/>
    <property type="evidence" value="ECO:0007669"/>
    <property type="project" value="UniProtKB-KW"/>
</dbReference>
<dbReference type="InterPro" id="IPR008906">
    <property type="entry name" value="HATC_C_dom"/>
</dbReference>
<dbReference type="GO" id="GO:0046983">
    <property type="term" value="F:protein dimerization activity"/>
    <property type="evidence" value="ECO:0007669"/>
    <property type="project" value="InterPro"/>
</dbReference>
<dbReference type="InterPro" id="IPR025398">
    <property type="entry name" value="DUF4371"/>
</dbReference>
<sequence length="661" mass="75294">MLNGELALRSWLVYSKSKGIVFCGPCRLFEKSLNKIQLVTEGYNDWKNANQRFNWHENSQEHKNSIITLKLRAQFDSFLADHIARFSNKGNGTTSYLSHGICDEFIQLITKKMKNTIIQELMKSKYFSISVDSTPDISHVDQLSFMVRYVQHNGEPIERFLCFTPNTGHKAEQLVDAILNILKVHNIDIANCRGQAYDNASNLSGIYTGLQARIKVLNPLAYFVPCAAHSLNLVGTSAAECCSDASSFFGLIQQLYNFFTASTHKWNILHDNMKQNSYTLKSLSITRWSTRADACRALNASWSEIINSLSLIKNNENEKCITRNEAKGLFKSLQSLETAFLTVFWTYVLEQFNITNKTLQGTAIDIGTASKLYTSLINLIRETRDRFDYFEEQAKTMFKIFTFYVVIDRIAGELEKRRQAYDFYYTKFIVLHKLISLSVSEIIEFANKLQECYKDDIEKAFSTEYSLTDVYPNIDIALRIYVCTPISNCTTKRSFSCLKRIKNYLRSTMGSEKRNSLAILNIEADLLSTLNCDDLIDAFAEEKMCVKMGDILITYGFQTIYLKFDLPNNKGQHLFESGHVKNVQELKLANGFSIISGHVIRQTSVTLTPWKVTLEIDNLRTVNHTDCECPAGAGGICKHICAVCQYINNEESSSKTDLPQQ</sequence>
<dbReference type="Proteomes" id="UP000694846">
    <property type="component" value="Unplaced"/>
</dbReference>
<dbReference type="SUPFAM" id="SSF53098">
    <property type="entry name" value="Ribonuclease H-like"/>
    <property type="match status" value="1"/>
</dbReference>
<dbReference type="OrthoDB" id="6615959at2759"/>
<keyword evidence="1" id="KW-0479">Metal-binding</keyword>
<dbReference type="AlphaFoldDB" id="A0A8B8GBA8"/>
<dbReference type="InterPro" id="IPR006580">
    <property type="entry name" value="Znf_TTF"/>
</dbReference>
<gene>
    <name evidence="4" type="primary">LOC112690305</name>
</gene>
<organism evidence="3 4">
    <name type="scientific">Sipha flava</name>
    <name type="common">yellow sugarcane aphid</name>
    <dbReference type="NCBI Taxonomy" id="143950"/>
    <lineage>
        <taxon>Eukaryota</taxon>
        <taxon>Metazoa</taxon>
        <taxon>Ecdysozoa</taxon>
        <taxon>Arthropoda</taxon>
        <taxon>Hexapoda</taxon>
        <taxon>Insecta</taxon>
        <taxon>Pterygota</taxon>
        <taxon>Neoptera</taxon>
        <taxon>Paraneoptera</taxon>
        <taxon>Hemiptera</taxon>
        <taxon>Sternorrhyncha</taxon>
        <taxon>Aphidomorpha</taxon>
        <taxon>Aphidoidea</taxon>
        <taxon>Aphididae</taxon>
        <taxon>Sipha</taxon>
    </lineage>
</organism>
<reference evidence="4" key="1">
    <citation type="submission" date="2025-08" db="UniProtKB">
        <authorList>
            <consortium name="RefSeq"/>
        </authorList>
    </citation>
    <scope>IDENTIFICATION</scope>
    <source>
        <tissue evidence="4">Whole body</tissue>
    </source>
</reference>
<feature type="domain" description="SWIM-type" evidence="2">
    <location>
        <begin position="612"/>
        <end position="648"/>
    </location>
</feature>
<keyword evidence="1" id="KW-0862">Zinc</keyword>
<keyword evidence="1" id="KW-0863">Zinc-finger</keyword>
<proteinExistence type="predicted"/>
<dbReference type="GeneID" id="112690305"/>
<evidence type="ECO:0000256" key="1">
    <source>
        <dbReference type="PROSITE-ProRule" id="PRU00325"/>
    </source>
</evidence>
<evidence type="ECO:0000313" key="3">
    <source>
        <dbReference type="Proteomes" id="UP000694846"/>
    </source>
</evidence>
<keyword evidence="3" id="KW-1185">Reference proteome</keyword>
<protein>
    <submittedName>
        <fullName evidence="4">Zinc finger MYM-type protein 1-like</fullName>
    </submittedName>
</protein>
<name>A0A8B8GBA8_9HEMI</name>